<dbReference type="EMBL" id="BOMS01000099">
    <property type="protein sequence ID" value="GIE70135.1"/>
    <property type="molecule type" value="Genomic_DNA"/>
</dbReference>
<keyword evidence="3" id="KW-1185">Reference proteome</keyword>
<evidence type="ECO:0000256" key="1">
    <source>
        <dbReference type="SAM" id="MobiDB-lite"/>
    </source>
</evidence>
<sequence>MAWAGAGGGHHERETTVRASRGRFGVEVEVVEPDPGLPAFTDVVLLGDHVPPGRLPGRAERHAGRRAAPLTRNPETRARGERRSPGQAALVSAGR</sequence>
<accession>A0ABQ4BIN5</accession>
<protein>
    <submittedName>
        <fullName evidence="2">Uncharacterized protein</fullName>
    </submittedName>
</protein>
<evidence type="ECO:0000313" key="3">
    <source>
        <dbReference type="Proteomes" id="UP000624709"/>
    </source>
</evidence>
<proteinExistence type="predicted"/>
<gene>
    <name evidence="2" type="ORF">Apa02nite_062430</name>
</gene>
<feature type="compositionally biased region" description="Basic and acidic residues" evidence="1">
    <location>
        <begin position="74"/>
        <end position="84"/>
    </location>
</feature>
<reference evidence="2 3" key="1">
    <citation type="submission" date="2021-01" db="EMBL/GenBank/DDBJ databases">
        <title>Whole genome shotgun sequence of Actinoplanes palleronii NBRC 14916.</title>
        <authorList>
            <person name="Komaki H."/>
            <person name="Tamura T."/>
        </authorList>
    </citation>
    <scope>NUCLEOTIDE SEQUENCE [LARGE SCALE GENOMIC DNA]</scope>
    <source>
        <strain evidence="2 3">NBRC 14916</strain>
    </source>
</reference>
<evidence type="ECO:0000313" key="2">
    <source>
        <dbReference type="EMBL" id="GIE70135.1"/>
    </source>
</evidence>
<feature type="region of interest" description="Disordered" evidence="1">
    <location>
        <begin position="51"/>
        <end position="95"/>
    </location>
</feature>
<comment type="caution">
    <text evidence="2">The sequence shown here is derived from an EMBL/GenBank/DDBJ whole genome shotgun (WGS) entry which is preliminary data.</text>
</comment>
<organism evidence="2 3">
    <name type="scientific">Actinoplanes palleronii</name>
    <dbReference type="NCBI Taxonomy" id="113570"/>
    <lineage>
        <taxon>Bacteria</taxon>
        <taxon>Bacillati</taxon>
        <taxon>Actinomycetota</taxon>
        <taxon>Actinomycetes</taxon>
        <taxon>Micromonosporales</taxon>
        <taxon>Micromonosporaceae</taxon>
        <taxon>Actinoplanes</taxon>
    </lineage>
</organism>
<name>A0ABQ4BIN5_9ACTN</name>
<feature type="region of interest" description="Disordered" evidence="1">
    <location>
        <begin position="1"/>
        <end position="21"/>
    </location>
</feature>
<dbReference type="Proteomes" id="UP000624709">
    <property type="component" value="Unassembled WGS sequence"/>
</dbReference>